<dbReference type="Pfam" id="PF20150">
    <property type="entry name" value="2EXR"/>
    <property type="match status" value="1"/>
</dbReference>
<dbReference type="AlphaFoldDB" id="A0A8K0SJ29"/>
<evidence type="ECO:0000259" key="1">
    <source>
        <dbReference type="Pfam" id="PF20150"/>
    </source>
</evidence>
<dbReference type="Proteomes" id="UP000813444">
    <property type="component" value="Unassembled WGS sequence"/>
</dbReference>
<accession>A0A8K0SJ29</accession>
<reference evidence="2" key="1">
    <citation type="journal article" date="2021" name="Nat. Commun.">
        <title>Genetic determinants of endophytism in the Arabidopsis root mycobiome.</title>
        <authorList>
            <person name="Mesny F."/>
            <person name="Miyauchi S."/>
            <person name="Thiergart T."/>
            <person name="Pickel B."/>
            <person name="Atanasova L."/>
            <person name="Karlsson M."/>
            <person name="Huettel B."/>
            <person name="Barry K.W."/>
            <person name="Haridas S."/>
            <person name="Chen C."/>
            <person name="Bauer D."/>
            <person name="Andreopoulos W."/>
            <person name="Pangilinan J."/>
            <person name="LaButti K."/>
            <person name="Riley R."/>
            <person name="Lipzen A."/>
            <person name="Clum A."/>
            <person name="Drula E."/>
            <person name="Henrissat B."/>
            <person name="Kohler A."/>
            <person name="Grigoriev I.V."/>
            <person name="Martin F.M."/>
            <person name="Hacquard S."/>
        </authorList>
    </citation>
    <scope>NUCLEOTIDE SEQUENCE</scope>
    <source>
        <strain evidence="2">MPI-CAGE-CH-0235</strain>
    </source>
</reference>
<dbReference type="EMBL" id="JAGPNK010000013">
    <property type="protein sequence ID" value="KAH7309517.1"/>
    <property type="molecule type" value="Genomic_DNA"/>
</dbReference>
<dbReference type="OrthoDB" id="3473305at2759"/>
<proteinExistence type="predicted"/>
<name>A0A8K0SJ29_9HYPO</name>
<protein>
    <recommendedName>
        <fullName evidence="1">2EXR domain-containing protein</fullName>
    </recommendedName>
</protein>
<organism evidence="2 3">
    <name type="scientific">Stachybotrys elegans</name>
    <dbReference type="NCBI Taxonomy" id="80388"/>
    <lineage>
        <taxon>Eukaryota</taxon>
        <taxon>Fungi</taxon>
        <taxon>Dikarya</taxon>
        <taxon>Ascomycota</taxon>
        <taxon>Pezizomycotina</taxon>
        <taxon>Sordariomycetes</taxon>
        <taxon>Hypocreomycetidae</taxon>
        <taxon>Hypocreales</taxon>
        <taxon>Stachybotryaceae</taxon>
        <taxon>Stachybotrys</taxon>
    </lineage>
</organism>
<dbReference type="PANTHER" id="PTHR35910:SF1">
    <property type="entry name" value="2EXR DOMAIN-CONTAINING PROTEIN"/>
    <property type="match status" value="1"/>
</dbReference>
<evidence type="ECO:0000313" key="3">
    <source>
        <dbReference type="Proteomes" id="UP000813444"/>
    </source>
</evidence>
<gene>
    <name evidence="2" type="ORF">B0I35DRAFT_453247</name>
</gene>
<sequence>MASFGPFSRLPLEVRQRIWELSMEPRRVLMGKCKYLHAQSSPPAVLQACAESRSHLRGNYTQEARSGCSGSSASHAMVNYDIDTVCMTAFDITIWSSAKDAPIKHLALESSDSEAFFWNTSGVVRDITTLEHLEIHPTPGSWPEKKKALLLQDWISQLEVWYTGYPPAPFRTKIISPWPDVDIPEVGADNFDEISRAWDRTMGWASDGSSEADEPGYNFGPHL</sequence>
<evidence type="ECO:0000313" key="2">
    <source>
        <dbReference type="EMBL" id="KAH7309517.1"/>
    </source>
</evidence>
<dbReference type="PANTHER" id="PTHR35910">
    <property type="entry name" value="2EXR DOMAIN-CONTAINING PROTEIN"/>
    <property type="match status" value="1"/>
</dbReference>
<comment type="caution">
    <text evidence="2">The sequence shown here is derived from an EMBL/GenBank/DDBJ whole genome shotgun (WGS) entry which is preliminary data.</text>
</comment>
<feature type="domain" description="2EXR" evidence="1">
    <location>
        <begin position="4"/>
        <end position="85"/>
    </location>
</feature>
<keyword evidence="3" id="KW-1185">Reference proteome</keyword>
<dbReference type="InterPro" id="IPR045518">
    <property type="entry name" value="2EXR"/>
</dbReference>